<feature type="region of interest" description="Disordered" evidence="1">
    <location>
        <begin position="1"/>
        <end position="63"/>
    </location>
</feature>
<dbReference type="Proteomes" id="UP001515500">
    <property type="component" value="Chromosome 18"/>
</dbReference>
<feature type="compositionally biased region" description="Polar residues" evidence="1">
    <location>
        <begin position="1213"/>
        <end position="1228"/>
    </location>
</feature>
<dbReference type="RefSeq" id="XP_039144763.1">
    <property type="nucleotide sequence ID" value="XM_039288829.1"/>
</dbReference>
<feature type="region of interest" description="Disordered" evidence="1">
    <location>
        <begin position="1802"/>
        <end position="1821"/>
    </location>
</feature>
<feature type="region of interest" description="Disordered" evidence="1">
    <location>
        <begin position="2082"/>
        <end position="2153"/>
    </location>
</feature>
<dbReference type="InterPro" id="IPR053063">
    <property type="entry name" value="PWWP_domain_containing_PDP"/>
</dbReference>
<organism evidence="3 4">
    <name type="scientific">Dioscorea cayennensis subsp. rotundata</name>
    <name type="common">White Guinea yam</name>
    <name type="synonym">Dioscorea rotundata</name>
    <dbReference type="NCBI Taxonomy" id="55577"/>
    <lineage>
        <taxon>Eukaryota</taxon>
        <taxon>Viridiplantae</taxon>
        <taxon>Streptophyta</taxon>
        <taxon>Embryophyta</taxon>
        <taxon>Tracheophyta</taxon>
        <taxon>Spermatophyta</taxon>
        <taxon>Magnoliopsida</taxon>
        <taxon>Liliopsida</taxon>
        <taxon>Dioscoreales</taxon>
        <taxon>Dioscoreaceae</taxon>
        <taxon>Dioscorea</taxon>
    </lineage>
</organism>
<dbReference type="Pfam" id="PF00855">
    <property type="entry name" value="PWWP"/>
    <property type="match status" value="1"/>
</dbReference>
<feature type="region of interest" description="Disordered" evidence="1">
    <location>
        <begin position="402"/>
        <end position="426"/>
    </location>
</feature>
<dbReference type="CDD" id="cd05162">
    <property type="entry name" value="PWWP"/>
    <property type="match status" value="1"/>
</dbReference>
<evidence type="ECO:0000256" key="1">
    <source>
        <dbReference type="SAM" id="MobiDB-lite"/>
    </source>
</evidence>
<feature type="region of interest" description="Disordered" evidence="1">
    <location>
        <begin position="1712"/>
        <end position="1770"/>
    </location>
</feature>
<dbReference type="SMART" id="SM00293">
    <property type="entry name" value="PWWP"/>
    <property type="match status" value="1"/>
</dbReference>
<feature type="compositionally biased region" description="Low complexity" evidence="1">
    <location>
        <begin position="1333"/>
        <end position="1343"/>
    </location>
</feature>
<feature type="compositionally biased region" description="Basic and acidic residues" evidence="1">
    <location>
        <begin position="1244"/>
        <end position="1261"/>
    </location>
</feature>
<feature type="compositionally biased region" description="Polar residues" evidence="1">
    <location>
        <begin position="2107"/>
        <end position="2119"/>
    </location>
</feature>
<feature type="compositionally biased region" description="Polar residues" evidence="1">
    <location>
        <begin position="1572"/>
        <end position="1584"/>
    </location>
</feature>
<feature type="compositionally biased region" description="Basic residues" evidence="1">
    <location>
        <begin position="1371"/>
        <end position="1386"/>
    </location>
</feature>
<dbReference type="SUPFAM" id="SSF63748">
    <property type="entry name" value="Tudor/PWWP/MBT"/>
    <property type="match status" value="1"/>
</dbReference>
<evidence type="ECO:0000313" key="4">
    <source>
        <dbReference type="RefSeq" id="XP_039144763.1"/>
    </source>
</evidence>
<feature type="compositionally biased region" description="Polar residues" evidence="1">
    <location>
        <begin position="1802"/>
        <end position="1812"/>
    </location>
</feature>
<evidence type="ECO:0000259" key="2">
    <source>
        <dbReference type="PROSITE" id="PS50812"/>
    </source>
</evidence>
<feature type="region of interest" description="Disordered" evidence="1">
    <location>
        <begin position="1213"/>
        <end position="1264"/>
    </location>
</feature>
<accession>A0AB40D015</accession>
<feature type="compositionally biased region" description="Basic and acidic residues" evidence="1">
    <location>
        <begin position="1943"/>
        <end position="1959"/>
    </location>
</feature>
<feature type="region of interest" description="Disordered" evidence="1">
    <location>
        <begin position="1519"/>
        <end position="1698"/>
    </location>
</feature>
<feature type="region of interest" description="Disordered" evidence="1">
    <location>
        <begin position="1302"/>
        <end position="1343"/>
    </location>
</feature>
<evidence type="ECO:0000313" key="3">
    <source>
        <dbReference type="Proteomes" id="UP001515500"/>
    </source>
</evidence>
<name>A0AB40D015_DIOCR</name>
<dbReference type="PROSITE" id="PS50812">
    <property type="entry name" value="PWWP"/>
    <property type="match status" value="1"/>
</dbReference>
<feature type="region of interest" description="Disordered" evidence="1">
    <location>
        <begin position="1101"/>
        <end position="1120"/>
    </location>
</feature>
<feature type="compositionally biased region" description="Basic and acidic residues" evidence="1">
    <location>
        <begin position="1"/>
        <end position="17"/>
    </location>
</feature>
<feature type="compositionally biased region" description="Basic and acidic residues" evidence="1">
    <location>
        <begin position="1681"/>
        <end position="1693"/>
    </location>
</feature>
<feature type="domain" description="PWWP" evidence="2">
    <location>
        <begin position="888"/>
        <end position="949"/>
    </location>
</feature>
<protein>
    <submittedName>
        <fullName evidence="4">Uncharacterized protein LOC120282095 isoform X1</fullName>
    </submittedName>
</protein>
<dbReference type="InterPro" id="IPR000313">
    <property type="entry name" value="PWWP_dom"/>
</dbReference>
<feature type="compositionally biased region" description="Polar residues" evidence="1">
    <location>
        <begin position="1625"/>
        <end position="1638"/>
    </location>
</feature>
<keyword evidence="3" id="KW-1185">Reference proteome</keyword>
<dbReference type="PANTHER" id="PTHR42851">
    <property type="entry name" value="ALDOLASE-RELATED"/>
    <property type="match status" value="1"/>
</dbReference>
<proteinExistence type="predicted"/>
<sequence>MDEARGLDLNSRADHPESSSVDPVEALAMSPSAVAEADRADAGDGAGGELQSAEIDGQREDGGDLKMEMVEGRSLECGEVVAGVRAGCGEVDDVDRLGKDGSCGDLEMVVDVRGGEVGGASGKVVSGLEISDQVEQIEEGKERGLVESGQSESVTTDVVPCSSETQKGDAFAGVEERKNDGVTEVQGSVEDLEGVNADVEEVDIQEEVKEEGVSLASDLRGSELTSGSGERVIADEKRDMVVGEVEALSTVENDELVATPNSGKDSDVEGEVGVLDNRRIEVTIAHRADASEAGPMSVSDVATEAVVQVDRELELVDRSGGDEKMMLDTINAPCSSKTAGLESLEGATDLGICDQAEFVDDAASSLEHCERLIGDVPECDSEREMGSRKSGDQRLKLTEEREVSMDEITEPPSVAPSVPKSDSVEVSADLGDVDERHQEKKAVQGSCSNFLNPLVVVEEPTIEDKLGEHETVVLDLIDKNPDVQEVANASASEEEQKIESVSLDNNRPITLTKESDTINVHEGDRGDQKAAINLVPLINKNLEVEADAVLANEEVAKAVVSVPADDPSLVPIMKNTVSANVIAEAHDRDLNPICESVRGHLVNTEDSICAHDPENSIMDSDVQTSYANSVEVDIAQGGAKANVNLESSGSAEKSKNRNIQLVIENPDDGGESSNDNPYLLDKDMMEIDEPKPSMLSSIQSFTPQEKQEAKATIASTDDDNLGNNSYEAVSPVFPQSEPVGLDASPGRVQMLNTESMNYTANTSLDEFCRHADVVRESGPSAGLPFKGESALQDGSSTDVMDPCIDGEADILQSAFVDGDENFTMTEGGQDVMNTDLCNDGTDKVHDKEDKVLERVDGVTVEDCEVSNMEKGQHARYYLASQDTTSVSISDLVWGKVKSHPWWPGQIFDSSDASELALKYQKKDNFLVAYFGDKTFAWCEESQLKPFLEYFSQMANQSTSDAFINALDDVLQEVSRRVQLGMTCQCTPEVTYTDIKYQKIDNAGVRKGTSGKVFDRSQIVNSFQPDRLLLYVRTLAQFSKRETDRLDLVLAQAHLNAFYMLKGYSQHPVLFLCGGLAENDDEVSPPGEDISEPQNAVEHHYGKNKLRGRKHTSDKQNASEDISEQNVYELMEAETNFQFVDGDRKKSGLELPGKSYSRLSGRKHKIDDFDPMDLEKNKKERFDSLGDFKPKPSLIGSFKIGECIRRAASQLTGSTPVLKSPSEALQKSVSKGGDHTSFDVSGFDDSPHTPVETRRTKARISDDNSSSSEMLSQLCLAARDPFKHYSFIPQIVNFFSDFRNSSVSDSSKDSEPVPAPVEKIAAKRGRKKKTDTQPSSVPASSVTSAPDYMSDSYWSDMLFHSSPEGNLSPNGMKRKGSYMRSQRKKRKSLLETTSSLQPDPMLGNAKQQVVNASPNLKQELAAERPIIGLGRKHSDECTPTELVLCFNKPDSMPSRTDLIKIFGRYGPLKESATEVMKKTNRVKVVFKRRADAEIAFSSAGKYSIFGPSLISYRLRYLPSIPEDPTDSSPQEMQDALPDTTQQKAEDAPAEVNIQNAKDAPPGEIPQEARDGDQGTTPDASSNVISQDVEDVPTKTTHQDTNDAIPDITPDTHSEIMAQDAEDTPAKITQQDANKATPDTTADAPSETAPPDAEDTLPVAMSDAEDSLPVATSDAAPNVILQEAEHSLAETRQQDAEDILPDATADVLLLEMEDTPAETTQLDAEDTLPGTTSVAPPDIMLQDGEDTAAGNRPQDAEDTLPDTTSVAPPDIMLQDGEDSAAEIRLQDAEDALPDVIPDVTFQQAEDTHAETTQQDTEDALQDATSVAPPDVVLQDMEDIPAQTVASDANNALPDKISSATPDVTLQEAEDTPAGITQQGAEVAVADTTLDAPSDTILQDMEDTPAEAIPQDAEVAPSVIVLQEVEAAPAETILQDAEDALPDITSDAHADMVLHDMEHAHAEATPQDPEDSLPDTTSDAPTDKILNCMEVTPAESSPQGTLDETLDATPEMMLQDVEDTPTETKQQDAEVLVPDPKLDALPDKVLQDAEVSPAETSPQYADAALPDSTTLDLLPNKVAQDVEDTLLQTTPQDANDALPDTTLQDPRKALQSTIPEDSQGIASETKPQDVKDVASEDSAEAEGEIVVDAAQVEAIS</sequence>
<feature type="compositionally biased region" description="Acidic residues" evidence="1">
    <location>
        <begin position="2132"/>
        <end position="2142"/>
    </location>
</feature>
<dbReference type="PANTHER" id="PTHR42851:SF4">
    <property type="entry name" value="PWWP DOMAIN-CONTAINING PROTEIN"/>
    <property type="match status" value="1"/>
</dbReference>
<dbReference type="Gene3D" id="2.30.30.140">
    <property type="match status" value="1"/>
</dbReference>
<dbReference type="GeneID" id="120282095"/>
<feature type="region of interest" description="Disordered" evidence="1">
    <location>
        <begin position="1933"/>
        <end position="2034"/>
    </location>
</feature>
<feature type="region of interest" description="Disordered" evidence="1">
    <location>
        <begin position="1363"/>
        <end position="1401"/>
    </location>
</feature>
<gene>
    <name evidence="4" type="primary">LOC120282095</name>
</gene>
<reference evidence="4" key="1">
    <citation type="submission" date="2025-08" db="UniProtKB">
        <authorList>
            <consortium name="RefSeq"/>
        </authorList>
    </citation>
    <scope>IDENTIFICATION</scope>
</reference>